<keyword evidence="14" id="KW-0106">Calcium</keyword>
<dbReference type="InterPro" id="IPR002870">
    <property type="entry name" value="Peptidase_M12B_N"/>
</dbReference>
<dbReference type="Proteomes" id="UP000242188">
    <property type="component" value="Unassembled WGS sequence"/>
</dbReference>
<keyword evidence="3" id="KW-0272">Extracellular matrix</keyword>
<evidence type="ECO:0000256" key="2">
    <source>
        <dbReference type="ARBA" id="ARBA00022525"/>
    </source>
</evidence>
<feature type="disulfide bond" evidence="15">
    <location>
        <begin position="449"/>
        <end position="477"/>
    </location>
</feature>
<feature type="domain" description="PLAC" evidence="20">
    <location>
        <begin position="1110"/>
        <end position="1149"/>
    </location>
</feature>
<feature type="disulfide bond" evidence="15">
    <location>
        <begin position="522"/>
        <end position="544"/>
    </location>
</feature>
<feature type="binding site" evidence="14">
    <location>
        <position position="493"/>
    </location>
    <ligand>
        <name>Ca(2+)</name>
        <dbReference type="ChEBI" id="CHEBI:29108"/>
        <label>1</label>
    </ligand>
</feature>
<keyword evidence="22" id="KW-1185">Reference proteome</keyword>
<dbReference type="PROSITE" id="PS50092">
    <property type="entry name" value="TSP1"/>
    <property type="match status" value="5"/>
</dbReference>
<dbReference type="GO" id="GO:0046872">
    <property type="term" value="F:metal ion binding"/>
    <property type="evidence" value="ECO:0007669"/>
    <property type="project" value="UniProtKB-KW"/>
</dbReference>
<feature type="disulfide bond" evidence="15">
    <location>
        <begin position="533"/>
        <end position="551"/>
    </location>
</feature>
<dbReference type="SUPFAM" id="SSF55486">
    <property type="entry name" value="Metalloproteases ('zincins'), catalytic domain"/>
    <property type="match status" value="1"/>
</dbReference>
<feature type="signal peptide" evidence="18">
    <location>
        <begin position="1"/>
        <end position="19"/>
    </location>
</feature>
<dbReference type="Gene3D" id="3.40.390.10">
    <property type="entry name" value="Collagenase (Catalytic Domain)"/>
    <property type="match status" value="1"/>
</dbReference>
<feature type="region of interest" description="Disordered" evidence="17">
    <location>
        <begin position="231"/>
        <end position="260"/>
    </location>
</feature>
<accession>A0A210QEV8</accession>
<dbReference type="OrthoDB" id="10035764at2759"/>
<organism evidence="21 22">
    <name type="scientific">Mizuhopecten yessoensis</name>
    <name type="common">Japanese scallop</name>
    <name type="synonym">Patinopecten yessoensis</name>
    <dbReference type="NCBI Taxonomy" id="6573"/>
    <lineage>
        <taxon>Eukaryota</taxon>
        <taxon>Metazoa</taxon>
        <taxon>Spiralia</taxon>
        <taxon>Lophotrochozoa</taxon>
        <taxon>Mollusca</taxon>
        <taxon>Bivalvia</taxon>
        <taxon>Autobranchia</taxon>
        <taxon>Pteriomorphia</taxon>
        <taxon>Pectinida</taxon>
        <taxon>Pectinoidea</taxon>
        <taxon>Pectinidae</taxon>
        <taxon>Mizuhopecten</taxon>
    </lineage>
</organism>
<dbReference type="Gene3D" id="2.20.100.10">
    <property type="entry name" value="Thrombospondin type-1 (TSP1) repeat"/>
    <property type="match status" value="5"/>
</dbReference>
<dbReference type="Gene3D" id="3.40.1620.60">
    <property type="match status" value="1"/>
</dbReference>
<keyword evidence="2" id="KW-0964">Secreted</keyword>
<evidence type="ECO:0000256" key="18">
    <source>
        <dbReference type="SAM" id="SignalP"/>
    </source>
</evidence>
<feature type="binding site" evidence="14 16">
    <location>
        <position position="442"/>
    </location>
    <ligand>
        <name>Zn(2+)</name>
        <dbReference type="ChEBI" id="CHEBI:29105"/>
        <note>catalytic</note>
    </ligand>
</feature>
<feature type="chain" id="PRO_5013052578" evidence="18">
    <location>
        <begin position="20"/>
        <end position="1154"/>
    </location>
</feature>
<protein>
    <submittedName>
        <fullName evidence="21">A disintegrin and metalloproteinase with thrombospondin motifs 6</fullName>
    </submittedName>
</protein>
<feature type="disulfide bond" evidence="15">
    <location>
        <begin position="539"/>
        <end position="574"/>
    </location>
</feature>
<dbReference type="InterPro" id="IPR001590">
    <property type="entry name" value="Peptidase_M12B"/>
</dbReference>
<dbReference type="Pfam" id="PF19236">
    <property type="entry name" value="ADAMTS_CR_3"/>
    <property type="match status" value="1"/>
</dbReference>
<keyword evidence="9 14" id="KW-0862">Zinc</keyword>
<dbReference type="InterPro" id="IPR010909">
    <property type="entry name" value="PLAC"/>
</dbReference>
<dbReference type="FunFam" id="2.60.120.830:FF:000001">
    <property type="entry name" value="A disintegrin and metalloproteinase with thrombospondin motifs 1"/>
    <property type="match status" value="1"/>
</dbReference>
<keyword evidence="6 18" id="KW-0732">Signal</keyword>
<keyword evidence="11 15" id="KW-1015">Disulfide bond</keyword>
<evidence type="ECO:0000256" key="13">
    <source>
        <dbReference type="PIRSR" id="PIRSR613273-1"/>
    </source>
</evidence>
<evidence type="ECO:0000256" key="6">
    <source>
        <dbReference type="ARBA" id="ARBA00022729"/>
    </source>
</evidence>
<dbReference type="AlphaFoldDB" id="A0A210QEV8"/>
<evidence type="ECO:0000313" key="22">
    <source>
        <dbReference type="Proteomes" id="UP000242188"/>
    </source>
</evidence>
<evidence type="ECO:0000256" key="7">
    <source>
        <dbReference type="ARBA" id="ARBA00022737"/>
    </source>
</evidence>
<feature type="binding site" evidence="14">
    <location>
        <position position="380"/>
    </location>
    <ligand>
        <name>Ca(2+)</name>
        <dbReference type="ChEBI" id="CHEBI:29108"/>
        <label>1</label>
    </ligand>
</feature>
<comment type="caution">
    <text evidence="16">Lacks conserved residue(s) required for the propagation of feature annotation.</text>
</comment>
<keyword evidence="8" id="KW-0378">Hydrolase</keyword>
<keyword evidence="7" id="KW-0677">Repeat</keyword>
<dbReference type="GO" id="GO:0006508">
    <property type="term" value="P:proteolysis"/>
    <property type="evidence" value="ECO:0007669"/>
    <property type="project" value="UniProtKB-KW"/>
</dbReference>
<comment type="caution">
    <text evidence="21">The sequence shown here is derived from an EMBL/GenBank/DDBJ whole genome shotgun (WGS) entry which is preliminary data.</text>
</comment>
<dbReference type="GO" id="GO:0031012">
    <property type="term" value="C:extracellular matrix"/>
    <property type="evidence" value="ECO:0007669"/>
    <property type="project" value="TreeGrafter"/>
</dbReference>
<evidence type="ECO:0000256" key="14">
    <source>
        <dbReference type="PIRSR" id="PIRSR613273-2"/>
    </source>
</evidence>
<dbReference type="FunFam" id="3.40.390.10:FF:000001">
    <property type="entry name" value="A disintegrin and metalloproteinase with thrombospondin motifs 1"/>
    <property type="match status" value="1"/>
</dbReference>
<keyword evidence="21" id="KW-0401">Integrin</keyword>
<dbReference type="Pfam" id="PF01562">
    <property type="entry name" value="Pep_M12B_propep"/>
    <property type="match status" value="1"/>
</dbReference>
<keyword evidence="4" id="KW-0645">Protease</keyword>
<feature type="binding site" evidence="14 16">
    <location>
        <position position="432"/>
    </location>
    <ligand>
        <name>Zn(2+)</name>
        <dbReference type="ChEBI" id="CHEBI:29105"/>
        <note>catalytic</note>
    </ligand>
</feature>
<dbReference type="InterPro" id="IPR000884">
    <property type="entry name" value="TSP1_rpt"/>
</dbReference>
<dbReference type="PANTHER" id="PTHR13723">
    <property type="entry name" value="ADAMTS A DISINTEGRIN AND METALLOPROTEASE WITH THROMBOSPONDIN MOTIFS PROTEASE"/>
    <property type="match status" value="1"/>
</dbReference>
<dbReference type="InterPro" id="IPR050439">
    <property type="entry name" value="ADAMTS_ADAMTS-like"/>
</dbReference>
<feature type="disulfide bond" evidence="15">
    <location>
        <begin position="602"/>
        <end position="639"/>
    </location>
</feature>
<dbReference type="CDD" id="cd04273">
    <property type="entry name" value="ZnMc_ADAMTS_like"/>
    <property type="match status" value="1"/>
</dbReference>
<evidence type="ECO:0000259" key="19">
    <source>
        <dbReference type="PROSITE" id="PS50215"/>
    </source>
</evidence>
<keyword evidence="12" id="KW-0325">Glycoprotein</keyword>
<dbReference type="GO" id="GO:0007229">
    <property type="term" value="P:integrin-mediated signaling pathway"/>
    <property type="evidence" value="ECO:0007669"/>
    <property type="project" value="UniProtKB-KW"/>
</dbReference>
<evidence type="ECO:0000256" key="1">
    <source>
        <dbReference type="ARBA" id="ARBA00004498"/>
    </source>
</evidence>
<feature type="domain" description="Peptidase M12B" evidence="19">
    <location>
        <begin position="285"/>
        <end position="498"/>
    </location>
</feature>
<feature type="compositionally biased region" description="Polar residues" evidence="17">
    <location>
        <begin position="231"/>
        <end position="243"/>
    </location>
</feature>
<evidence type="ECO:0000259" key="20">
    <source>
        <dbReference type="PROSITE" id="PS50900"/>
    </source>
</evidence>
<feature type="disulfide bond" evidence="15">
    <location>
        <begin position="361"/>
        <end position="416"/>
    </location>
</feature>
<feature type="binding site" evidence="14">
    <location>
        <position position="372"/>
    </location>
    <ligand>
        <name>Ca(2+)</name>
        <dbReference type="ChEBI" id="CHEBI:29108"/>
        <label>1</label>
    </ligand>
</feature>
<comment type="cofactor">
    <cofactor evidence="14">
        <name>Zn(2+)</name>
        <dbReference type="ChEBI" id="CHEBI:29105"/>
    </cofactor>
    <text evidence="14">Binds 1 zinc ion per subunit.</text>
</comment>
<evidence type="ECO:0000313" key="21">
    <source>
        <dbReference type="EMBL" id="OWF47283.1"/>
    </source>
</evidence>
<feature type="disulfide bond" evidence="15">
    <location>
        <begin position="410"/>
        <end position="493"/>
    </location>
</feature>
<dbReference type="Pfam" id="PF19030">
    <property type="entry name" value="TSP1_ADAMTS"/>
    <property type="match status" value="4"/>
</dbReference>
<evidence type="ECO:0000256" key="11">
    <source>
        <dbReference type="ARBA" id="ARBA00023157"/>
    </source>
</evidence>
<sequence length="1154" mass="131483">MFLLTCLLASLVAEALTSAIDLDPSAVETVGETSQGKTDRLLNKLGKYEMVIPVLVDETGRFLSYNVKHKRPSRRKRRSADHSQGPSEKEPIRKIFYKLSAFGKEFHFDLKLNDKLLSTVYKAEVWTKDGQRNVVNRKRNCHYVGYSREPFTSIAAISNCFGLHGVFQTNEEDFFVEPLWNQTGKTTTFGHPHVVYKRSDIRLAHEHSTDDCGVTDFQQFIHQIPLNQNIHQTNNKTKQYRSSNQRKRRKPEQHHIGFSQRPKYKISLRDEYRNRKRRSVMSEEKNVETIVVADRMMVQYHGKKIIESYVLSIMNVVAQLFHDASIGNAINIVVSRLVILEKDQENLTLNYHADRSLDSFCRWQNMLNLTADEMGTAHHDNAVLLTGYDICTYQNSPCGTLGLAPVAGMCNEDRSCSINEDIGLASAFTVAHEIGHNFGMQHDGAGNRCGTVGSNEMAGIMAAQLTKDTQPFNWSSCSRTYITEFLDSDKGLCLINTPSEQLLVQPQFRRFPPQQINSDEQCVLQFGEASSMCKPGEVCQELWCINKHGQCTTNSIPAAEGTVCPLDTGQQGWCYRGLCREPHYRPEPQDGDWGMWSEWDVCTRTCGVGVESSFRRCDAPEPRHGGKYCVGERKRYRSCNIQSCPDNVKDFRELQCADYDTKPFRGRYYNWKPFSGAHNRPCALNCIAEGYNFYTERARKVIDGTKCYPDKMDLCINGRCLPVGCDGILESNATEDNCRKCNGDGSTCQTISGQFDKQLQKGSYHEMVRIPRGAVHITVRETTESINYLALMGESGDYYINGEWTIDWPRKFSLAGTVFHYEREDNEPEVLRAIGPTNENLVIMILLQEENLGVDYQYNVAKNATLYNHDATLYTWQHSIWSECSHSCGRGTRVSSAVCVKKSDRQMVDNDLCTPQPKPSDHSRTCNDNPCPASWSVGRWSQCSATCGDNRSKKRSVTCVQTINQEEQVILPDQECPSRKPNTVRQCRTITCPAVWFPDHWRECSAECGMGETTRNVFCMTSDRQNYLHEAQCSQEKKPLTWETCIQRPCPPPRWDTDPWSPCSARCGTGRQTRNVVCRTYRGERSSTCLPRDKPQTIQQCHNNCDSQPSVEDCVDQDKAQFCPLVERFRVCDREYFYRMCCRTCVDSGQRTFG</sequence>
<feature type="disulfide bond" evidence="15">
    <location>
        <begin position="564"/>
        <end position="579"/>
    </location>
</feature>
<keyword evidence="10" id="KW-0482">Metalloprotease</keyword>
<dbReference type="FunFam" id="2.20.100.10:FF:000006">
    <property type="entry name" value="A disintegrin and metalloproteinase with thrombospondin motifs 1"/>
    <property type="match status" value="1"/>
</dbReference>
<dbReference type="Gene3D" id="2.60.120.830">
    <property type="match status" value="1"/>
</dbReference>
<dbReference type="SUPFAM" id="SSF82895">
    <property type="entry name" value="TSP-1 type 1 repeat"/>
    <property type="match status" value="5"/>
</dbReference>
<evidence type="ECO:0000256" key="8">
    <source>
        <dbReference type="ARBA" id="ARBA00022801"/>
    </source>
</evidence>
<reference evidence="21 22" key="1">
    <citation type="journal article" date="2017" name="Nat. Ecol. Evol.">
        <title>Scallop genome provides insights into evolution of bilaterian karyotype and development.</title>
        <authorList>
            <person name="Wang S."/>
            <person name="Zhang J."/>
            <person name="Jiao W."/>
            <person name="Li J."/>
            <person name="Xun X."/>
            <person name="Sun Y."/>
            <person name="Guo X."/>
            <person name="Huan P."/>
            <person name="Dong B."/>
            <person name="Zhang L."/>
            <person name="Hu X."/>
            <person name="Sun X."/>
            <person name="Wang J."/>
            <person name="Zhao C."/>
            <person name="Wang Y."/>
            <person name="Wang D."/>
            <person name="Huang X."/>
            <person name="Wang R."/>
            <person name="Lv J."/>
            <person name="Li Y."/>
            <person name="Zhang Z."/>
            <person name="Liu B."/>
            <person name="Lu W."/>
            <person name="Hui Y."/>
            <person name="Liang J."/>
            <person name="Zhou Z."/>
            <person name="Hou R."/>
            <person name="Li X."/>
            <person name="Liu Y."/>
            <person name="Li H."/>
            <person name="Ning X."/>
            <person name="Lin Y."/>
            <person name="Zhao L."/>
            <person name="Xing Q."/>
            <person name="Dou J."/>
            <person name="Li Y."/>
            <person name="Mao J."/>
            <person name="Guo H."/>
            <person name="Dou H."/>
            <person name="Li T."/>
            <person name="Mu C."/>
            <person name="Jiang W."/>
            <person name="Fu Q."/>
            <person name="Fu X."/>
            <person name="Miao Y."/>
            <person name="Liu J."/>
            <person name="Yu Q."/>
            <person name="Li R."/>
            <person name="Liao H."/>
            <person name="Li X."/>
            <person name="Kong Y."/>
            <person name="Jiang Z."/>
            <person name="Chourrout D."/>
            <person name="Li R."/>
            <person name="Bao Z."/>
        </authorList>
    </citation>
    <scope>NUCLEOTIDE SEQUENCE [LARGE SCALE GENOMIC DNA]</scope>
    <source>
        <strain evidence="21 22">PY_sf001</strain>
    </source>
</reference>
<evidence type="ECO:0000256" key="17">
    <source>
        <dbReference type="SAM" id="MobiDB-lite"/>
    </source>
</evidence>
<evidence type="ECO:0000256" key="16">
    <source>
        <dbReference type="PROSITE-ProRule" id="PRU00276"/>
    </source>
</evidence>
<evidence type="ECO:0000256" key="9">
    <source>
        <dbReference type="ARBA" id="ARBA00022833"/>
    </source>
</evidence>
<feature type="disulfide bond" evidence="15">
    <location>
        <begin position="391"/>
        <end position="398"/>
    </location>
</feature>
<evidence type="ECO:0000256" key="10">
    <source>
        <dbReference type="ARBA" id="ARBA00023049"/>
    </source>
</evidence>
<feature type="active site" evidence="13 16">
    <location>
        <position position="433"/>
    </location>
</feature>
<feature type="region of interest" description="Disordered" evidence="17">
    <location>
        <begin position="68"/>
        <end position="89"/>
    </location>
</feature>
<feature type="binding site" evidence="14">
    <location>
        <position position="372"/>
    </location>
    <ligand>
        <name>Ca(2+)</name>
        <dbReference type="ChEBI" id="CHEBI:29108"/>
        <label>2</label>
    </ligand>
</feature>
<dbReference type="Pfam" id="PF01421">
    <property type="entry name" value="Reprolysin"/>
    <property type="match status" value="1"/>
</dbReference>
<dbReference type="InterPro" id="IPR024079">
    <property type="entry name" value="MetalloPept_cat_dom_sf"/>
</dbReference>
<name>A0A210QEV8_MIZYE</name>
<feature type="disulfide bond" evidence="15">
    <location>
        <begin position="617"/>
        <end position="629"/>
    </location>
</feature>
<keyword evidence="5 14" id="KW-0479">Metal-binding</keyword>
<dbReference type="InterPro" id="IPR010294">
    <property type="entry name" value="ADAMTS_spacer1"/>
</dbReference>
<feature type="disulfide bond" evidence="15">
    <location>
        <begin position="606"/>
        <end position="644"/>
    </location>
</feature>
<dbReference type="InterPro" id="IPR045371">
    <property type="entry name" value="ADAMTS_CR_3"/>
</dbReference>
<dbReference type="Pfam" id="PF05986">
    <property type="entry name" value="ADAMTS_spacer1"/>
    <property type="match status" value="1"/>
</dbReference>
<dbReference type="InterPro" id="IPR041645">
    <property type="entry name" value="ADAMTS_CR_2"/>
</dbReference>
<dbReference type="SMART" id="SM00209">
    <property type="entry name" value="TSP1"/>
    <property type="match status" value="5"/>
</dbReference>
<evidence type="ECO:0000256" key="15">
    <source>
        <dbReference type="PIRSR" id="PIRSR613273-3"/>
    </source>
</evidence>
<evidence type="ECO:0000256" key="5">
    <source>
        <dbReference type="ARBA" id="ARBA00022723"/>
    </source>
</evidence>
<feature type="binding site" evidence="14">
    <location>
        <position position="288"/>
    </location>
    <ligand>
        <name>Ca(2+)</name>
        <dbReference type="ChEBI" id="CHEBI:29108"/>
        <label>2</label>
    </ligand>
</feature>
<feature type="binding site" evidence="14 16">
    <location>
        <position position="436"/>
    </location>
    <ligand>
        <name>Zn(2+)</name>
        <dbReference type="ChEBI" id="CHEBI:29105"/>
        <note>catalytic</note>
    </ligand>
</feature>
<dbReference type="FunFam" id="2.20.100.10:FF:000005">
    <property type="entry name" value="ADAM metallopeptidase with thrombospondin type 1 motif 9"/>
    <property type="match status" value="1"/>
</dbReference>
<dbReference type="GO" id="GO:0004222">
    <property type="term" value="F:metalloendopeptidase activity"/>
    <property type="evidence" value="ECO:0007669"/>
    <property type="project" value="InterPro"/>
</dbReference>
<dbReference type="EMBL" id="NEDP02003955">
    <property type="protein sequence ID" value="OWF47283.1"/>
    <property type="molecule type" value="Genomic_DNA"/>
</dbReference>
<feature type="compositionally biased region" description="Basic residues" evidence="17">
    <location>
        <begin position="68"/>
        <end position="79"/>
    </location>
</feature>
<gene>
    <name evidence="21" type="ORF">KP79_PYT08371</name>
</gene>
<evidence type="ECO:0000256" key="4">
    <source>
        <dbReference type="ARBA" id="ARBA00022670"/>
    </source>
</evidence>
<proteinExistence type="predicted"/>
<dbReference type="GO" id="GO:0030198">
    <property type="term" value="P:extracellular matrix organization"/>
    <property type="evidence" value="ECO:0007669"/>
    <property type="project" value="InterPro"/>
</dbReference>
<evidence type="ECO:0000256" key="12">
    <source>
        <dbReference type="ARBA" id="ARBA00023180"/>
    </source>
</evidence>
<dbReference type="Pfam" id="PF00090">
    <property type="entry name" value="TSP_1"/>
    <property type="match status" value="1"/>
</dbReference>
<dbReference type="InterPro" id="IPR036383">
    <property type="entry name" value="TSP1_rpt_sf"/>
</dbReference>
<dbReference type="PRINTS" id="PR01857">
    <property type="entry name" value="ADAMTSFAMILY"/>
</dbReference>
<dbReference type="PANTHER" id="PTHR13723:SF311">
    <property type="entry name" value="ADAM CYSTEINE-RICH DOMAIN-CONTAINING PROTEIN"/>
    <property type="match status" value="1"/>
</dbReference>
<comment type="subcellular location">
    <subcellularLocation>
        <location evidence="1">Secreted</location>
        <location evidence="1">Extracellular space</location>
        <location evidence="1">Extracellular matrix</location>
    </subcellularLocation>
</comment>
<dbReference type="PROSITE" id="PS50900">
    <property type="entry name" value="PLAC"/>
    <property type="match status" value="1"/>
</dbReference>
<feature type="binding site" evidence="14">
    <location>
        <position position="288"/>
    </location>
    <ligand>
        <name>Ca(2+)</name>
        <dbReference type="ChEBI" id="CHEBI:29108"/>
        <label>1</label>
    </ligand>
</feature>
<evidence type="ECO:0000256" key="3">
    <source>
        <dbReference type="ARBA" id="ARBA00022530"/>
    </source>
</evidence>
<dbReference type="Pfam" id="PF17771">
    <property type="entry name" value="ADAMTS_CR_2"/>
    <property type="match status" value="1"/>
</dbReference>
<dbReference type="InterPro" id="IPR013273">
    <property type="entry name" value="ADAMTS/ADAMTS-like"/>
</dbReference>
<dbReference type="PROSITE" id="PS50215">
    <property type="entry name" value="ADAM_MEPRO"/>
    <property type="match status" value="1"/>
</dbReference>